<dbReference type="InterPro" id="IPR050231">
    <property type="entry name" value="Iron_ascorbate_oxido_reductase"/>
</dbReference>
<dbReference type="InterPro" id="IPR026992">
    <property type="entry name" value="DIOX_N"/>
</dbReference>
<evidence type="ECO:0000256" key="8">
    <source>
        <dbReference type="ARBA" id="ARBA00031282"/>
    </source>
</evidence>
<evidence type="ECO:0000256" key="11">
    <source>
        <dbReference type="RuleBase" id="RU003682"/>
    </source>
</evidence>
<sequence>MTTRSEQTLNLPILDLQLLDNADTKAAFLQNLQDLARNTGFFYLTGHGISAERIHEIEALSRQFFAQDQAQKDALSMTNSPHFRGYSRVNEEHTRNKPDFREQIDIGADLEAVEFDAHTPLWLKLQGPNQWPANWPEFKTIVTAWQSDLRQIAIKLLRAFTLALGLPEDALDRFVTGKPNELLKLIHYPSAEHNQGSTQGVGAHKDAGILTLLLQDQVGGLQVLSKQDGWIDAPYVEGAFIVNIGEILELATNGYLVANMHQVVSPPAQVDRYSIAYFITPNLYAGEVPILELPAALQQLATGPQSDPLNPLLKNAGENTIKGRLRSHLQVTEKFYPEEYQRILNQRQQQEVTA</sequence>
<dbReference type="PROSITE" id="PS51471">
    <property type="entry name" value="FE2OG_OXY"/>
    <property type="match status" value="1"/>
</dbReference>
<evidence type="ECO:0000313" key="14">
    <source>
        <dbReference type="Proteomes" id="UP000832011"/>
    </source>
</evidence>
<dbReference type="EMBL" id="CP091511">
    <property type="protein sequence ID" value="UOO90692.1"/>
    <property type="molecule type" value="Genomic_DNA"/>
</dbReference>
<accession>A0ABY4E5F4</accession>
<evidence type="ECO:0000256" key="9">
    <source>
        <dbReference type="ARBA" id="ARBA00047725"/>
    </source>
</evidence>
<evidence type="ECO:0000256" key="1">
    <source>
        <dbReference type="ARBA" id="ARBA00001954"/>
    </source>
</evidence>
<organism evidence="13 14">
    <name type="scientific">Vitreoscilla massiliensis</name>
    <dbReference type="NCBI Taxonomy" id="1689272"/>
    <lineage>
        <taxon>Bacteria</taxon>
        <taxon>Pseudomonadati</taxon>
        <taxon>Pseudomonadota</taxon>
        <taxon>Betaproteobacteria</taxon>
        <taxon>Neisseriales</taxon>
        <taxon>Neisseriaceae</taxon>
        <taxon>Vitreoscilla</taxon>
    </lineage>
</organism>
<evidence type="ECO:0000256" key="7">
    <source>
        <dbReference type="ARBA" id="ARBA00031011"/>
    </source>
</evidence>
<dbReference type="Proteomes" id="UP000832011">
    <property type="component" value="Chromosome"/>
</dbReference>
<dbReference type="EC" id="1.13.12.19" evidence="4"/>
<proteinExistence type="inferred from homology"/>
<dbReference type="PANTHER" id="PTHR47990">
    <property type="entry name" value="2-OXOGLUTARATE (2OG) AND FE(II)-DEPENDENT OXYGENASE SUPERFAMILY PROTEIN-RELATED"/>
    <property type="match status" value="1"/>
</dbReference>
<comment type="pathway">
    <text evidence="2">Alkene biosynthesis; ethylene biosynthesis via 2-oxoglutarate.</text>
</comment>
<dbReference type="Pfam" id="PF03171">
    <property type="entry name" value="2OG-FeII_Oxy"/>
    <property type="match status" value="1"/>
</dbReference>
<dbReference type="SUPFAM" id="SSF51197">
    <property type="entry name" value="Clavaminate synthase-like"/>
    <property type="match status" value="1"/>
</dbReference>
<keyword evidence="14" id="KW-1185">Reference proteome</keyword>
<evidence type="ECO:0000256" key="3">
    <source>
        <dbReference type="ARBA" id="ARBA00012293"/>
    </source>
</evidence>
<evidence type="ECO:0000259" key="12">
    <source>
        <dbReference type="PROSITE" id="PS51471"/>
    </source>
</evidence>
<dbReference type="InterPro" id="IPR005123">
    <property type="entry name" value="Oxoglu/Fe-dep_dioxygenase_dom"/>
</dbReference>
<comment type="catalytic activity">
    <reaction evidence="9">
        <text>2-oxoglutarate + O2 + 2 H(+) = ethene + 3 CO2 + H2O</text>
        <dbReference type="Rhea" id="RHEA:31523"/>
        <dbReference type="ChEBI" id="CHEBI:15377"/>
        <dbReference type="ChEBI" id="CHEBI:15378"/>
        <dbReference type="ChEBI" id="CHEBI:15379"/>
        <dbReference type="ChEBI" id="CHEBI:16526"/>
        <dbReference type="ChEBI" id="CHEBI:16810"/>
        <dbReference type="ChEBI" id="CHEBI:18153"/>
        <dbReference type="EC" id="1.13.12.19"/>
    </reaction>
</comment>
<keyword evidence="11" id="KW-0408">Iron</keyword>
<gene>
    <name evidence="13" type="ORF">LVJ82_06920</name>
</gene>
<comment type="similarity">
    <text evidence="11">Belongs to the iron/ascorbate-dependent oxidoreductase family.</text>
</comment>
<dbReference type="Gene3D" id="2.60.120.330">
    <property type="entry name" value="B-lactam Antibiotic, Isopenicillin N Synthase, Chain"/>
    <property type="match status" value="1"/>
</dbReference>
<keyword evidence="11" id="KW-0560">Oxidoreductase</keyword>
<keyword evidence="6" id="KW-0266">Ethylene biosynthesis</keyword>
<dbReference type="EC" id="1.14.20.7" evidence="3"/>
<evidence type="ECO:0000256" key="5">
    <source>
        <dbReference type="ARBA" id="ARBA00019045"/>
    </source>
</evidence>
<dbReference type="InterPro" id="IPR044861">
    <property type="entry name" value="IPNS-like_FE2OG_OXY"/>
</dbReference>
<protein>
    <recommendedName>
        <fullName evidence="5">2-oxoglutarate-dependent ethylene/succinate-forming enzyme</fullName>
        <ecNumber evidence="4">1.13.12.19</ecNumber>
        <ecNumber evidence="3">1.14.20.7</ecNumber>
    </recommendedName>
    <alternativeName>
        <fullName evidence="7">2-oxoglutarate dioxygenase (ethylene-forming)</fullName>
    </alternativeName>
    <alternativeName>
        <fullName evidence="8">2-oxoglutarate/L-arginine monooxygenase/decarboxylase (succinate-forming)</fullName>
    </alternativeName>
</protein>
<comment type="cofactor">
    <cofactor evidence="1">
        <name>Fe(2+)</name>
        <dbReference type="ChEBI" id="CHEBI:29033"/>
    </cofactor>
</comment>
<reference evidence="13 14" key="1">
    <citation type="journal article" date="2022" name="Res Sq">
        <title>Evolution of multicellular longitudinally dividing oral cavity symbionts (Neisseriaceae).</title>
        <authorList>
            <person name="Nyongesa S."/>
            <person name="Weber P."/>
            <person name="Bernet E."/>
            <person name="Pullido F."/>
            <person name="Nieckarz M."/>
            <person name="Delaby M."/>
            <person name="Nieves C."/>
            <person name="Viehboeck T."/>
            <person name="Krause N."/>
            <person name="Rivera-Millot A."/>
            <person name="Nakamura A."/>
            <person name="Vischer N."/>
            <person name="VanNieuwenhze M."/>
            <person name="Brun Y."/>
            <person name="Cava F."/>
            <person name="Bulgheresi S."/>
            <person name="Veyrier F."/>
        </authorList>
    </citation>
    <scope>NUCLEOTIDE SEQUENCE [LARGE SCALE GENOMIC DNA]</scope>
    <source>
        <strain evidence="13 14">SN4</strain>
    </source>
</reference>
<evidence type="ECO:0000313" key="13">
    <source>
        <dbReference type="EMBL" id="UOO90692.1"/>
    </source>
</evidence>
<name>A0ABY4E5F4_9NEIS</name>
<feature type="domain" description="Fe2OG dioxygenase" evidence="12">
    <location>
        <begin position="178"/>
        <end position="281"/>
    </location>
</feature>
<evidence type="ECO:0000256" key="2">
    <source>
        <dbReference type="ARBA" id="ARBA00004767"/>
    </source>
</evidence>
<evidence type="ECO:0000256" key="10">
    <source>
        <dbReference type="ARBA" id="ARBA00049359"/>
    </source>
</evidence>
<comment type="catalytic activity">
    <reaction evidence="10">
        <text>L-arginine + 2-oxoglutarate + O2 = guanidine + L-glutamate 5-semialdehyde + succinate + CO2</text>
        <dbReference type="Rhea" id="RHEA:31535"/>
        <dbReference type="ChEBI" id="CHEBI:15379"/>
        <dbReference type="ChEBI" id="CHEBI:16526"/>
        <dbReference type="ChEBI" id="CHEBI:16810"/>
        <dbReference type="ChEBI" id="CHEBI:30031"/>
        <dbReference type="ChEBI" id="CHEBI:30087"/>
        <dbReference type="ChEBI" id="CHEBI:32682"/>
        <dbReference type="ChEBI" id="CHEBI:58066"/>
        <dbReference type="EC" id="1.14.20.7"/>
    </reaction>
</comment>
<dbReference type="Pfam" id="PF14226">
    <property type="entry name" value="DIOX_N"/>
    <property type="match status" value="1"/>
</dbReference>
<dbReference type="InterPro" id="IPR027443">
    <property type="entry name" value="IPNS-like_sf"/>
</dbReference>
<dbReference type="PRINTS" id="PR00682">
    <property type="entry name" value="IPNSYNTHASE"/>
</dbReference>
<dbReference type="RefSeq" id="WP_058305106.1">
    <property type="nucleotide sequence ID" value="NZ_CABKVG010000005.1"/>
</dbReference>
<evidence type="ECO:0000256" key="6">
    <source>
        <dbReference type="ARBA" id="ARBA00022666"/>
    </source>
</evidence>
<evidence type="ECO:0000256" key="4">
    <source>
        <dbReference type="ARBA" id="ARBA00012531"/>
    </source>
</evidence>
<keyword evidence="11" id="KW-0479">Metal-binding</keyword>